<evidence type="ECO:0000256" key="1">
    <source>
        <dbReference type="ARBA" id="ARBA00007118"/>
    </source>
</evidence>
<feature type="domain" description="Putative nitroreductase TM1586" evidence="3">
    <location>
        <begin position="7"/>
        <end position="260"/>
    </location>
</feature>
<dbReference type="Gene3D" id="3.40.109.30">
    <property type="entry name" value="putative nitroreductase (tm1586), domain 2"/>
    <property type="match status" value="1"/>
</dbReference>
<dbReference type="Gene3D" id="3.40.109.10">
    <property type="entry name" value="NADH Oxidase"/>
    <property type="match status" value="1"/>
</dbReference>
<sequence length="289" mass="32826">MDYNSSLFEAIYKRSSVRKYKDEPLAHGLLKQVEELIHSTPQLDETISMKIHLVEDGSKIKNISKGIIGSYGKINAPHYLVVTSEEKPWFMENVGFSLEYLVLKLTTLNLGTCWIGGFIKKNLLKDIIEIPENHIPVIVISLGYPLNPDGFKTRDLRNNLLEDIDPNPEKYADSTAKLVAATKRKEIHEIISGELDETWLSIMDAVRHAPSAINSQPWRFVKEENIIHLYGVKRLKIAQTLEYINKIDLGIALCHLVAAAQLKGKTLELKAMDIMSKKGLYYFISIIEH</sequence>
<dbReference type="PANTHER" id="PTHR43673:SF10">
    <property type="entry name" value="NADH DEHYDROGENASE_NAD(P)H NITROREDUCTASE XCC3605-RELATED"/>
    <property type="match status" value="1"/>
</dbReference>
<dbReference type="InterPro" id="IPR029478">
    <property type="entry name" value="TM1586_NiRdase"/>
</dbReference>
<dbReference type="Proteomes" id="UP001519308">
    <property type="component" value="Unassembled WGS sequence"/>
</dbReference>
<keyword evidence="2" id="KW-0560">Oxidoreductase</keyword>
<accession>A0ABS4K439</accession>
<dbReference type="RefSeq" id="WP_021284951.1">
    <property type="nucleotide sequence ID" value="NZ_JAGGLL010000017.1"/>
</dbReference>
<name>A0ABS4K439_9CLOT</name>
<comment type="caution">
    <text evidence="4">The sequence shown here is derived from an EMBL/GenBank/DDBJ whole genome shotgun (WGS) entry which is preliminary data.</text>
</comment>
<evidence type="ECO:0000313" key="4">
    <source>
        <dbReference type="EMBL" id="MBP2022547.1"/>
    </source>
</evidence>
<dbReference type="SUPFAM" id="SSF55469">
    <property type="entry name" value="FMN-dependent nitroreductase-like"/>
    <property type="match status" value="2"/>
</dbReference>
<evidence type="ECO:0000256" key="2">
    <source>
        <dbReference type="ARBA" id="ARBA00023002"/>
    </source>
</evidence>
<dbReference type="Pfam" id="PF14512">
    <property type="entry name" value="TM1586_NiRdase"/>
    <property type="match status" value="1"/>
</dbReference>
<dbReference type="InterPro" id="IPR000415">
    <property type="entry name" value="Nitroreductase-like"/>
</dbReference>
<evidence type="ECO:0000313" key="5">
    <source>
        <dbReference type="Proteomes" id="UP001519308"/>
    </source>
</evidence>
<dbReference type="PANTHER" id="PTHR43673">
    <property type="entry name" value="NAD(P)H NITROREDUCTASE YDGI-RELATED"/>
    <property type="match status" value="1"/>
</dbReference>
<dbReference type="CDD" id="cd02062">
    <property type="entry name" value="Nitro_FMN_reductase"/>
    <property type="match status" value="1"/>
</dbReference>
<organism evidence="4 5">
    <name type="scientific">Clostridium punense</name>
    <dbReference type="NCBI Taxonomy" id="1054297"/>
    <lineage>
        <taxon>Bacteria</taxon>
        <taxon>Bacillati</taxon>
        <taxon>Bacillota</taxon>
        <taxon>Clostridia</taxon>
        <taxon>Eubacteriales</taxon>
        <taxon>Clostridiaceae</taxon>
        <taxon>Clostridium</taxon>
    </lineage>
</organism>
<comment type="similarity">
    <text evidence="1">Belongs to the nitroreductase family.</text>
</comment>
<gene>
    <name evidence="4" type="ORF">J2Z44_002368</name>
</gene>
<dbReference type="EMBL" id="JAGGLL010000017">
    <property type="protein sequence ID" value="MBP2022547.1"/>
    <property type="molecule type" value="Genomic_DNA"/>
</dbReference>
<reference evidence="4 5" key="1">
    <citation type="submission" date="2021-03" db="EMBL/GenBank/DDBJ databases">
        <title>Genomic Encyclopedia of Type Strains, Phase IV (KMG-IV): sequencing the most valuable type-strain genomes for metagenomic binning, comparative biology and taxonomic classification.</title>
        <authorList>
            <person name="Goeker M."/>
        </authorList>
    </citation>
    <scope>NUCLEOTIDE SEQUENCE [LARGE SCALE GENOMIC DNA]</scope>
    <source>
        <strain evidence="4 5">DSM 28650</strain>
    </source>
</reference>
<protein>
    <submittedName>
        <fullName evidence="4">Nitroreductase</fullName>
    </submittedName>
</protein>
<keyword evidence="5" id="KW-1185">Reference proteome</keyword>
<proteinExistence type="inferred from homology"/>
<evidence type="ECO:0000259" key="3">
    <source>
        <dbReference type="Pfam" id="PF14512"/>
    </source>
</evidence>